<dbReference type="GO" id="GO:0003677">
    <property type="term" value="F:DNA binding"/>
    <property type="evidence" value="ECO:0007669"/>
    <property type="project" value="UniProtKB-KW"/>
</dbReference>
<dbReference type="GO" id="GO:0003700">
    <property type="term" value="F:DNA-binding transcription factor activity"/>
    <property type="evidence" value="ECO:0007669"/>
    <property type="project" value="TreeGrafter"/>
</dbReference>
<evidence type="ECO:0000256" key="1">
    <source>
        <dbReference type="ARBA" id="ARBA00023125"/>
    </source>
</evidence>
<dbReference type="Gene3D" id="1.10.10.10">
    <property type="entry name" value="Winged helix-like DNA-binding domain superfamily/Winged helix DNA-binding domain"/>
    <property type="match status" value="1"/>
</dbReference>
<dbReference type="SUPFAM" id="SSF46785">
    <property type="entry name" value="Winged helix' DNA-binding domain"/>
    <property type="match status" value="1"/>
</dbReference>
<dbReference type="InterPro" id="IPR036390">
    <property type="entry name" value="WH_DNA-bd_sf"/>
</dbReference>
<organism evidence="2 3">
    <name type="scientific">candidate division WOR-3 bacterium JGI_Cruoil_03_44_89</name>
    <dbReference type="NCBI Taxonomy" id="1973748"/>
    <lineage>
        <taxon>Bacteria</taxon>
        <taxon>Bacteria division WOR-3</taxon>
    </lineage>
</organism>
<dbReference type="PANTHER" id="PTHR33221">
    <property type="entry name" value="WINGED HELIX-TURN-HELIX TRANSCRIPTIONAL REGULATOR, RRF2 FAMILY"/>
    <property type="match status" value="1"/>
</dbReference>
<dbReference type="InterPro" id="IPR000944">
    <property type="entry name" value="Tscrpt_reg_Rrf2"/>
</dbReference>
<sequence>MRMTTRGRYALRAMLETAQCEKDGPVSLKHISDTQDISKKYLGKLFDRLKNAGLVISIRGPKGGYLLGKEPDSISIGAIIRAAEGPITTVRCVEKSTNKRCSRLKKCVCHLYWEKLEKHISDFLDSSSLLDLCKGAKDKKTSRPI</sequence>
<proteinExistence type="predicted"/>
<keyword evidence="1" id="KW-0238">DNA-binding</keyword>
<name>A0A235BYU7_UNCW3</name>
<dbReference type="InterPro" id="IPR030489">
    <property type="entry name" value="TR_Rrf2-type_CS"/>
</dbReference>
<dbReference type="PROSITE" id="PS01332">
    <property type="entry name" value="HTH_RRF2_1"/>
    <property type="match status" value="1"/>
</dbReference>
<dbReference type="PROSITE" id="PS51197">
    <property type="entry name" value="HTH_RRF2_2"/>
    <property type="match status" value="1"/>
</dbReference>
<dbReference type="NCBIfam" id="TIGR00738">
    <property type="entry name" value="rrf2_super"/>
    <property type="match status" value="1"/>
</dbReference>
<dbReference type="Pfam" id="PF02082">
    <property type="entry name" value="Rrf2"/>
    <property type="match status" value="1"/>
</dbReference>
<evidence type="ECO:0000313" key="3">
    <source>
        <dbReference type="Proteomes" id="UP000215215"/>
    </source>
</evidence>
<evidence type="ECO:0008006" key="4">
    <source>
        <dbReference type="Google" id="ProtNLM"/>
    </source>
</evidence>
<reference evidence="2 3" key="1">
    <citation type="submission" date="2017-07" db="EMBL/GenBank/DDBJ databases">
        <title>Recovery of genomes from metagenomes via a dereplication, aggregation, and scoring strategy.</title>
        <authorList>
            <person name="Sieber C.M."/>
            <person name="Probst A.J."/>
            <person name="Sharrar A."/>
            <person name="Thomas B.C."/>
            <person name="Hess M."/>
            <person name="Tringe S.G."/>
            <person name="Banfield J.F."/>
        </authorList>
    </citation>
    <scope>NUCLEOTIDE SEQUENCE [LARGE SCALE GENOMIC DNA]</scope>
    <source>
        <strain evidence="2">JGI_Cruoil_03_44_89</strain>
    </source>
</reference>
<comment type="caution">
    <text evidence="2">The sequence shown here is derived from an EMBL/GenBank/DDBJ whole genome shotgun (WGS) entry which is preliminary data.</text>
</comment>
<dbReference type="Proteomes" id="UP000215215">
    <property type="component" value="Unassembled WGS sequence"/>
</dbReference>
<dbReference type="PANTHER" id="PTHR33221:SF5">
    <property type="entry name" value="HTH-TYPE TRANSCRIPTIONAL REGULATOR ISCR"/>
    <property type="match status" value="1"/>
</dbReference>
<dbReference type="InterPro" id="IPR036388">
    <property type="entry name" value="WH-like_DNA-bd_sf"/>
</dbReference>
<dbReference type="EMBL" id="NOZQ01000006">
    <property type="protein sequence ID" value="OYD17533.1"/>
    <property type="molecule type" value="Genomic_DNA"/>
</dbReference>
<gene>
    <name evidence="2" type="ORF">CH333_00600</name>
</gene>
<evidence type="ECO:0000313" key="2">
    <source>
        <dbReference type="EMBL" id="OYD17533.1"/>
    </source>
</evidence>
<protein>
    <recommendedName>
        <fullName evidence="4">Rrf2 family transcriptional regulator</fullName>
    </recommendedName>
</protein>
<dbReference type="GO" id="GO:0005829">
    <property type="term" value="C:cytosol"/>
    <property type="evidence" value="ECO:0007669"/>
    <property type="project" value="TreeGrafter"/>
</dbReference>
<accession>A0A235BYU7</accession>
<dbReference type="AlphaFoldDB" id="A0A235BYU7"/>